<evidence type="ECO:0000313" key="4">
    <source>
        <dbReference type="Proteomes" id="UP000823891"/>
    </source>
</evidence>
<dbReference type="Gene3D" id="3.30.565.10">
    <property type="entry name" value="Histidine kinase-like ATPase, C-terminal domain"/>
    <property type="match status" value="1"/>
</dbReference>
<dbReference type="PANTHER" id="PTHR40448:SF1">
    <property type="entry name" value="TWO-COMPONENT SENSOR HISTIDINE KINASE"/>
    <property type="match status" value="1"/>
</dbReference>
<evidence type="ECO:0000256" key="1">
    <source>
        <dbReference type="SAM" id="Phobius"/>
    </source>
</evidence>
<keyword evidence="1" id="KW-0472">Membrane</keyword>
<feature type="domain" description="Sensor histidine kinase NatK-like C-terminal" evidence="2">
    <location>
        <begin position="409"/>
        <end position="510"/>
    </location>
</feature>
<dbReference type="InterPro" id="IPR032834">
    <property type="entry name" value="NatK-like_C"/>
</dbReference>
<feature type="transmembrane region" description="Helical" evidence="1">
    <location>
        <begin position="122"/>
        <end position="140"/>
    </location>
</feature>
<keyword evidence="1" id="KW-1133">Transmembrane helix</keyword>
<dbReference type="Pfam" id="PF14501">
    <property type="entry name" value="HATPase_c_5"/>
    <property type="match status" value="1"/>
</dbReference>
<feature type="transmembrane region" description="Helical" evidence="1">
    <location>
        <begin position="75"/>
        <end position="92"/>
    </location>
</feature>
<sequence>MINIFGDGPYFIRISELMLEAVLELGCYFFRLLLLAGAALLIRRRLHGRAEQAAALLLVVLQAASVWAVSIRSEFFFSFCLALLLVSQLRILNFLPLRPTDYAFLFAALLFPARLFNSTGAVLGHLWIFWILFCALYLTFRMSLGGLRGNHLTCYLLFVFLALSMYLCELSIPALQPRLEQLTGSSAAGLVCTVAADSVLLAGAAFCVKLRFSGRLEQWNRISRKYQRIEHYFFFLTLFLLLLFSLIYLPFTWMRMQNALVALLIPVLCLLVLAAQLPFLLLLLHVALYRDRDTFRQWEQEGVASYYRELAASVSAMQGIRHDIKNIFFTMGNFVDRSGDKEMKRFFWEKIYPYSEKAILQSELLSKIHQLPTEALRAFFYLKISQAMQQGVSVRLEVSVLPGQFQTGMDVIDLTRILGILLDNSMEEARLIPDGGLEIRVTGNENGCSYIIKNPVTQQTRQNGVHIGKSSKGSGRGNGLRIAKELLEQYPNAALNSILQDGIYIQSLNLSY</sequence>
<feature type="transmembrane region" description="Helical" evidence="1">
    <location>
        <begin position="152"/>
        <end position="175"/>
    </location>
</feature>
<gene>
    <name evidence="3" type="ORF">H9761_16395</name>
</gene>
<dbReference type="EMBL" id="DWWS01000059">
    <property type="protein sequence ID" value="HJC25255.1"/>
    <property type="molecule type" value="Genomic_DNA"/>
</dbReference>
<feature type="transmembrane region" description="Helical" evidence="1">
    <location>
        <begin position="21"/>
        <end position="41"/>
    </location>
</feature>
<keyword evidence="1" id="KW-0812">Transmembrane</keyword>
<dbReference type="SUPFAM" id="SSF55874">
    <property type="entry name" value="ATPase domain of HSP90 chaperone/DNA topoisomerase II/histidine kinase"/>
    <property type="match status" value="1"/>
</dbReference>
<proteinExistence type="predicted"/>
<feature type="transmembrane region" description="Helical" evidence="1">
    <location>
        <begin position="229"/>
        <end position="251"/>
    </location>
</feature>
<comment type="caution">
    <text evidence="3">The sequence shown here is derived from an EMBL/GenBank/DDBJ whole genome shotgun (WGS) entry which is preliminary data.</text>
</comment>
<reference evidence="3" key="2">
    <citation type="submission" date="2021-04" db="EMBL/GenBank/DDBJ databases">
        <authorList>
            <person name="Gilroy R."/>
        </authorList>
    </citation>
    <scope>NUCLEOTIDE SEQUENCE</scope>
    <source>
        <strain evidence="3">USAMLcec2-132</strain>
    </source>
</reference>
<dbReference type="Proteomes" id="UP000823891">
    <property type="component" value="Unassembled WGS sequence"/>
</dbReference>
<dbReference type="PANTHER" id="PTHR40448">
    <property type="entry name" value="TWO-COMPONENT SENSOR HISTIDINE KINASE"/>
    <property type="match status" value="1"/>
</dbReference>
<feature type="transmembrane region" description="Helical" evidence="1">
    <location>
        <begin position="263"/>
        <end position="288"/>
    </location>
</feature>
<reference evidence="3" key="1">
    <citation type="journal article" date="2021" name="PeerJ">
        <title>Extensive microbial diversity within the chicken gut microbiome revealed by metagenomics and culture.</title>
        <authorList>
            <person name="Gilroy R."/>
            <person name="Ravi A."/>
            <person name="Getino M."/>
            <person name="Pursley I."/>
            <person name="Horton D.L."/>
            <person name="Alikhan N.F."/>
            <person name="Baker D."/>
            <person name="Gharbi K."/>
            <person name="Hall N."/>
            <person name="Watson M."/>
            <person name="Adriaenssens E.M."/>
            <person name="Foster-Nyarko E."/>
            <person name="Jarju S."/>
            <person name="Secka A."/>
            <person name="Antonio M."/>
            <person name="Oren A."/>
            <person name="Chaudhuri R.R."/>
            <person name="La Ragione R."/>
            <person name="Hildebrand F."/>
            <person name="Pallen M.J."/>
        </authorList>
    </citation>
    <scope>NUCLEOTIDE SEQUENCE</scope>
    <source>
        <strain evidence="3">USAMLcec2-132</strain>
    </source>
</reference>
<feature type="transmembrane region" description="Helical" evidence="1">
    <location>
        <begin position="99"/>
        <end position="116"/>
    </location>
</feature>
<feature type="transmembrane region" description="Helical" evidence="1">
    <location>
        <begin position="53"/>
        <end position="69"/>
    </location>
</feature>
<name>A0A9D2NJV1_9FIRM</name>
<dbReference type="InterPro" id="IPR036890">
    <property type="entry name" value="HATPase_C_sf"/>
</dbReference>
<dbReference type="GO" id="GO:0042802">
    <property type="term" value="F:identical protein binding"/>
    <property type="evidence" value="ECO:0007669"/>
    <property type="project" value="TreeGrafter"/>
</dbReference>
<evidence type="ECO:0000313" key="3">
    <source>
        <dbReference type="EMBL" id="HJC25255.1"/>
    </source>
</evidence>
<feature type="transmembrane region" description="Helical" evidence="1">
    <location>
        <begin position="187"/>
        <end position="208"/>
    </location>
</feature>
<accession>A0A9D2NJV1</accession>
<organism evidence="3 4">
    <name type="scientific">Candidatus Eisenbergiella merdavium</name>
    <dbReference type="NCBI Taxonomy" id="2838551"/>
    <lineage>
        <taxon>Bacteria</taxon>
        <taxon>Bacillati</taxon>
        <taxon>Bacillota</taxon>
        <taxon>Clostridia</taxon>
        <taxon>Lachnospirales</taxon>
        <taxon>Lachnospiraceae</taxon>
        <taxon>Eisenbergiella</taxon>
    </lineage>
</organism>
<dbReference type="AlphaFoldDB" id="A0A9D2NJV1"/>
<evidence type="ECO:0000259" key="2">
    <source>
        <dbReference type="Pfam" id="PF14501"/>
    </source>
</evidence>
<protein>
    <submittedName>
        <fullName evidence="3">GHKL domain-containing protein</fullName>
    </submittedName>
</protein>